<feature type="transmembrane region" description="Helical" evidence="9">
    <location>
        <begin position="91"/>
        <end position="112"/>
    </location>
</feature>
<accession>A0A0H2MBF9</accession>
<dbReference type="OrthoDB" id="9766870at2"/>
<evidence type="ECO:0000313" key="11">
    <source>
        <dbReference type="EMBL" id="KLN59516.1"/>
    </source>
</evidence>
<feature type="transmembrane region" description="Helical" evidence="9">
    <location>
        <begin position="124"/>
        <end position="143"/>
    </location>
</feature>
<feature type="transmembrane region" description="Helical" evidence="9">
    <location>
        <begin position="149"/>
        <end position="166"/>
    </location>
</feature>
<dbReference type="PATRIC" id="fig|1489064.4.peg.319"/>
<evidence type="ECO:0000256" key="5">
    <source>
        <dbReference type="ARBA" id="ARBA00022856"/>
    </source>
</evidence>
<evidence type="ECO:0000259" key="10">
    <source>
        <dbReference type="PROSITE" id="PS50928"/>
    </source>
</evidence>
<evidence type="ECO:0000256" key="2">
    <source>
        <dbReference type="ARBA" id="ARBA00022448"/>
    </source>
</evidence>
<dbReference type="PANTHER" id="PTHR43386:SF1">
    <property type="entry name" value="D,D-DIPEPTIDE TRANSPORT SYSTEM PERMEASE PROTEIN DDPC-RELATED"/>
    <property type="match status" value="1"/>
</dbReference>
<dbReference type="Gene3D" id="1.10.3720.10">
    <property type="entry name" value="MetI-like"/>
    <property type="match status" value="1"/>
</dbReference>
<dbReference type="SUPFAM" id="SSF161098">
    <property type="entry name" value="MetI-like"/>
    <property type="match status" value="1"/>
</dbReference>
<dbReference type="PROSITE" id="PS50928">
    <property type="entry name" value="ABC_TM1"/>
    <property type="match status" value="1"/>
</dbReference>
<dbReference type="GO" id="GO:0005886">
    <property type="term" value="C:plasma membrane"/>
    <property type="evidence" value="ECO:0007669"/>
    <property type="project" value="UniProtKB-SubCell"/>
</dbReference>
<keyword evidence="7 9" id="KW-1133">Transmembrane helix</keyword>
<keyword evidence="12" id="KW-1185">Reference proteome</keyword>
<organism evidence="11 12">
    <name type="scientific">Kiloniella spongiae</name>
    <dbReference type="NCBI Taxonomy" id="1489064"/>
    <lineage>
        <taxon>Bacteria</taxon>
        <taxon>Pseudomonadati</taxon>
        <taxon>Pseudomonadota</taxon>
        <taxon>Alphaproteobacteria</taxon>
        <taxon>Rhodospirillales</taxon>
        <taxon>Kiloniellaceae</taxon>
        <taxon>Kiloniella</taxon>
    </lineage>
</organism>
<gene>
    <name evidence="11" type="ORF">WH96_16675</name>
</gene>
<dbReference type="PANTHER" id="PTHR43386">
    <property type="entry name" value="OLIGOPEPTIDE TRANSPORT SYSTEM PERMEASE PROTEIN APPC"/>
    <property type="match status" value="1"/>
</dbReference>
<keyword evidence="2 9" id="KW-0813">Transport</keyword>
<feature type="transmembrane region" description="Helical" evidence="9">
    <location>
        <begin position="21"/>
        <end position="45"/>
    </location>
</feature>
<comment type="similarity">
    <text evidence="9">Belongs to the binding-protein-dependent transport system permease family.</text>
</comment>
<name>A0A0H2MBF9_9PROT</name>
<keyword evidence="8 9" id="KW-0472">Membrane</keyword>
<dbReference type="STRING" id="1489064.WH96_16675"/>
<dbReference type="GO" id="GO:0055085">
    <property type="term" value="P:transmembrane transport"/>
    <property type="evidence" value="ECO:0007669"/>
    <property type="project" value="InterPro"/>
</dbReference>
<dbReference type="AlphaFoldDB" id="A0A0H2MBF9"/>
<feature type="transmembrane region" description="Helical" evidence="9">
    <location>
        <begin position="206"/>
        <end position="231"/>
    </location>
</feature>
<keyword evidence="3" id="KW-1003">Cell membrane</keyword>
<proteinExistence type="inferred from homology"/>
<evidence type="ECO:0000256" key="4">
    <source>
        <dbReference type="ARBA" id="ARBA00022692"/>
    </source>
</evidence>
<dbReference type="Pfam" id="PF00528">
    <property type="entry name" value="BPD_transp_1"/>
    <property type="match status" value="1"/>
</dbReference>
<dbReference type="RefSeq" id="WP_047765366.1">
    <property type="nucleotide sequence ID" value="NZ_LAQL01000013.1"/>
</dbReference>
<feature type="domain" description="ABC transmembrane type-1" evidence="10">
    <location>
        <begin position="85"/>
        <end position="274"/>
    </location>
</feature>
<dbReference type="GO" id="GO:0015031">
    <property type="term" value="P:protein transport"/>
    <property type="evidence" value="ECO:0007669"/>
    <property type="project" value="UniProtKB-KW"/>
</dbReference>
<evidence type="ECO:0000256" key="6">
    <source>
        <dbReference type="ARBA" id="ARBA00022927"/>
    </source>
</evidence>
<dbReference type="CDD" id="cd06261">
    <property type="entry name" value="TM_PBP2"/>
    <property type="match status" value="1"/>
</dbReference>
<dbReference type="InterPro" id="IPR035906">
    <property type="entry name" value="MetI-like_sf"/>
</dbReference>
<evidence type="ECO:0000313" key="12">
    <source>
        <dbReference type="Proteomes" id="UP000035444"/>
    </source>
</evidence>
<protein>
    <submittedName>
        <fullName evidence="11">Nickel ABC transporter permease</fullName>
    </submittedName>
</protein>
<evidence type="ECO:0000256" key="9">
    <source>
        <dbReference type="RuleBase" id="RU363032"/>
    </source>
</evidence>
<feature type="transmembrane region" description="Helical" evidence="9">
    <location>
        <begin position="251"/>
        <end position="274"/>
    </location>
</feature>
<comment type="subcellular location">
    <subcellularLocation>
        <location evidence="1 9">Cell membrane</location>
        <topology evidence="1 9">Multi-pass membrane protein</topology>
    </subcellularLocation>
</comment>
<comment type="caution">
    <text evidence="11">The sequence shown here is derived from an EMBL/GenBank/DDBJ whole genome shotgun (WGS) entry which is preliminary data.</text>
</comment>
<dbReference type="Proteomes" id="UP000035444">
    <property type="component" value="Unassembled WGS sequence"/>
</dbReference>
<keyword evidence="5" id="KW-0571">Peptide transport</keyword>
<sequence>MTYAPYAQKRRFAVFKFFQRMQPGFIVGLTILSLSLILALFPSYIAPYDPNAFDFNAVQSPPSDLHWFGTDSLGRDTLSRVIWAYSVNMQMAFLATIFSLLIGVTIGALVGYYRGFSDVVFGRCVDAIITFPFLVLVIAVVAVLGPGLINMYIAITVVGWVYYARLMRAEIMAQMANDYASAGKVMGYSDSRIIFRHLLPNAITPVIVYWMTDMALAILLGSSLGYLGLGAQPPEAEWGVLIAEGRNFITTAWWLSLMPGIAIVITGFGFSLVGDGVADLLRPRG</sequence>
<keyword evidence="6" id="KW-0653">Protein transport</keyword>
<dbReference type="InterPro" id="IPR050366">
    <property type="entry name" value="BP-dependent_transpt_permease"/>
</dbReference>
<evidence type="ECO:0000256" key="7">
    <source>
        <dbReference type="ARBA" id="ARBA00022989"/>
    </source>
</evidence>
<reference evidence="11 12" key="1">
    <citation type="submission" date="2015-03" db="EMBL/GenBank/DDBJ databases">
        <title>Genome Sequence of Kiloniella spongiae MEBiC09566, isolated from a marine sponge.</title>
        <authorList>
            <person name="Shao Z."/>
            <person name="Wang L."/>
            <person name="Li X."/>
        </authorList>
    </citation>
    <scope>NUCLEOTIDE SEQUENCE [LARGE SCALE GENOMIC DNA]</scope>
    <source>
        <strain evidence="11 12">MEBiC09566</strain>
    </source>
</reference>
<dbReference type="InterPro" id="IPR000515">
    <property type="entry name" value="MetI-like"/>
</dbReference>
<evidence type="ECO:0000256" key="1">
    <source>
        <dbReference type="ARBA" id="ARBA00004651"/>
    </source>
</evidence>
<keyword evidence="4 9" id="KW-0812">Transmembrane</keyword>
<dbReference type="GO" id="GO:0015833">
    <property type="term" value="P:peptide transport"/>
    <property type="evidence" value="ECO:0007669"/>
    <property type="project" value="UniProtKB-KW"/>
</dbReference>
<evidence type="ECO:0000256" key="3">
    <source>
        <dbReference type="ARBA" id="ARBA00022475"/>
    </source>
</evidence>
<evidence type="ECO:0000256" key="8">
    <source>
        <dbReference type="ARBA" id="ARBA00023136"/>
    </source>
</evidence>
<dbReference type="EMBL" id="LAQL01000013">
    <property type="protein sequence ID" value="KLN59516.1"/>
    <property type="molecule type" value="Genomic_DNA"/>
</dbReference>